<organism evidence="2 3">
    <name type="scientific">Williamwhitmania taraxaci</name>
    <dbReference type="NCBI Taxonomy" id="1640674"/>
    <lineage>
        <taxon>Bacteria</taxon>
        <taxon>Pseudomonadati</taxon>
        <taxon>Bacteroidota</taxon>
        <taxon>Bacteroidia</taxon>
        <taxon>Bacteroidales</taxon>
        <taxon>Williamwhitmaniaceae</taxon>
        <taxon>Williamwhitmania</taxon>
    </lineage>
</organism>
<proteinExistence type="predicted"/>
<dbReference type="AlphaFoldDB" id="A0A1G6GG03"/>
<dbReference type="OrthoDB" id="597977at2"/>
<evidence type="ECO:0000259" key="1">
    <source>
        <dbReference type="Pfam" id="PF12728"/>
    </source>
</evidence>
<keyword evidence="3" id="KW-1185">Reference proteome</keyword>
<dbReference type="EMBL" id="FMYP01000001">
    <property type="protein sequence ID" value="SDB80952.1"/>
    <property type="molecule type" value="Genomic_DNA"/>
</dbReference>
<dbReference type="NCBIfam" id="TIGR01764">
    <property type="entry name" value="excise"/>
    <property type="match status" value="1"/>
</dbReference>
<dbReference type="InterPro" id="IPR010093">
    <property type="entry name" value="SinI_DNA-bd"/>
</dbReference>
<evidence type="ECO:0000313" key="3">
    <source>
        <dbReference type="Proteomes" id="UP000199452"/>
    </source>
</evidence>
<dbReference type="InterPro" id="IPR041657">
    <property type="entry name" value="HTH_17"/>
</dbReference>
<dbReference type="GO" id="GO:0003677">
    <property type="term" value="F:DNA binding"/>
    <property type="evidence" value="ECO:0007669"/>
    <property type="project" value="InterPro"/>
</dbReference>
<dbReference type="Pfam" id="PF12728">
    <property type="entry name" value="HTH_17"/>
    <property type="match status" value="1"/>
</dbReference>
<dbReference type="RefSeq" id="WP_092433872.1">
    <property type="nucleotide sequence ID" value="NZ_FMYP01000001.1"/>
</dbReference>
<dbReference type="STRING" id="1640674.SAMN05216323_10014"/>
<sequence length="94" mass="10861">MNDIKEITEQLGRIEELLVSQKTVLTFNEAVAYMGVSKGHLYKLTSRRQIRHYKPRGKMLYFNRVELDAWLCQNPVKTAAAIEQDAANYMLKNG</sequence>
<evidence type="ECO:0000313" key="2">
    <source>
        <dbReference type="EMBL" id="SDB80952.1"/>
    </source>
</evidence>
<dbReference type="Proteomes" id="UP000199452">
    <property type="component" value="Unassembled WGS sequence"/>
</dbReference>
<protein>
    <submittedName>
        <fullName evidence="2">DNA binding domain-containing protein, excisionase family</fullName>
    </submittedName>
</protein>
<gene>
    <name evidence="2" type="ORF">SAMN05216323_10014</name>
</gene>
<feature type="domain" description="Helix-turn-helix" evidence="1">
    <location>
        <begin position="24"/>
        <end position="74"/>
    </location>
</feature>
<name>A0A1G6GG03_9BACT</name>
<reference evidence="2 3" key="1">
    <citation type="submission" date="2016-09" db="EMBL/GenBank/DDBJ databases">
        <authorList>
            <person name="Capua I."/>
            <person name="De Benedictis P."/>
            <person name="Joannis T."/>
            <person name="Lombin L.H."/>
            <person name="Cattoli G."/>
        </authorList>
    </citation>
    <scope>NUCLEOTIDE SEQUENCE [LARGE SCALE GENOMIC DNA]</scope>
    <source>
        <strain evidence="2 3">A7P-90m</strain>
    </source>
</reference>
<accession>A0A1G6GG03</accession>